<gene>
    <name evidence="15" type="ORF">HLB44_05725</name>
</gene>
<keyword evidence="7 10" id="KW-0472">Membrane</keyword>
<evidence type="ECO:0000256" key="8">
    <source>
        <dbReference type="ARBA" id="ARBA00023170"/>
    </source>
</evidence>
<dbReference type="InterPro" id="IPR039426">
    <property type="entry name" value="TonB-dep_rcpt-like"/>
</dbReference>
<dbReference type="CDD" id="cd01347">
    <property type="entry name" value="ligand_gated_channel"/>
    <property type="match status" value="1"/>
</dbReference>
<dbReference type="EMBL" id="JABRWJ010000002">
    <property type="protein sequence ID" value="NRF66475.1"/>
    <property type="molecule type" value="Genomic_DNA"/>
</dbReference>
<evidence type="ECO:0000256" key="7">
    <source>
        <dbReference type="ARBA" id="ARBA00023136"/>
    </source>
</evidence>
<keyword evidence="5 10" id="KW-0812">Transmembrane</keyword>
<evidence type="ECO:0000256" key="11">
    <source>
        <dbReference type="RuleBase" id="RU003357"/>
    </source>
</evidence>
<keyword evidence="12" id="KW-0732">Signal</keyword>
<evidence type="ECO:0000256" key="3">
    <source>
        <dbReference type="ARBA" id="ARBA00022448"/>
    </source>
</evidence>
<dbReference type="Pfam" id="PF00593">
    <property type="entry name" value="TonB_dep_Rec_b-barrel"/>
    <property type="match status" value="1"/>
</dbReference>
<dbReference type="Gene3D" id="2.170.130.10">
    <property type="entry name" value="TonB-dependent receptor, plug domain"/>
    <property type="match status" value="1"/>
</dbReference>
<dbReference type="Gene3D" id="2.40.170.20">
    <property type="entry name" value="TonB-dependent receptor, beta-barrel domain"/>
    <property type="match status" value="1"/>
</dbReference>
<evidence type="ECO:0000256" key="4">
    <source>
        <dbReference type="ARBA" id="ARBA00022452"/>
    </source>
</evidence>
<evidence type="ECO:0000259" key="13">
    <source>
        <dbReference type="Pfam" id="PF00593"/>
    </source>
</evidence>
<sequence length="656" mass="71405">MSHPRLQPVPRCCRYPLVSLLAATAALSVRAQDSPLGLAAMSLEELGNIEITSVSKRAERLADAPTAVHVVTASQIRRSGAANLPEALRLAPNLFVGRVSASGWVVSARGFNSQSANKLLVLIDGRSVYTPFFAGVFWDVQDLMLEDIERIEVISGPGGTLWGVNAVNGIINVITRSAAGTDGSLLAASAGNQEGGLALRHGGKLGEDAHFRVYAKAYRRRHTETERGTRINDEQNAAQVGARLDWQHGSDRLMLSTAVYDGDRQQAAPGNISTGVPIPLGDVPTAGGHLLVRWDRSLDDDGAMLGVQAYVDSARRIVTPTFSQSIDIADLQLQHSFAPSRTHALVWGAQLRHARDRITNSQYISFLPGHLNQDWTSLFAQDEITLTPRLKLTLGARHERNDYTGGHWLPSARLGWKPAPDHLVWAALSRAVRAPSRLDRDIFIPSVVPGGPDRLRGGALVREEIAKVFEVGYRGRPSASTSLSASAFHADYDHLRTQQTFREGSTAFAIFASGMRGTVQGLEVSGAWQVMPSWRLQAGGTRLWQDFELKPGSNDPVAVRNVEGATAQRQWQLRSAWDLGPRSELDVAVRHVSRLAVPVVPAYTALDLRWAWRPAPQLELSITGQNLTGGGHGEFAGVATRTEIGRSWLLKLLWGF</sequence>
<feature type="domain" description="TonB-dependent receptor plug" evidence="14">
    <location>
        <begin position="61"/>
        <end position="170"/>
    </location>
</feature>
<evidence type="ECO:0000256" key="2">
    <source>
        <dbReference type="ARBA" id="ARBA00009810"/>
    </source>
</evidence>
<dbReference type="InterPro" id="IPR012910">
    <property type="entry name" value="Plug_dom"/>
</dbReference>
<evidence type="ECO:0000256" key="1">
    <source>
        <dbReference type="ARBA" id="ARBA00004571"/>
    </source>
</evidence>
<comment type="caution">
    <text evidence="15">The sequence shown here is derived from an EMBL/GenBank/DDBJ whole genome shotgun (WGS) entry which is preliminary data.</text>
</comment>
<feature type="signal peptide" evidence="12">
    <location>
        <begin position="1"/>
        <end position="31"/>
    </location>
</feature>
<accession>A0ABX2EDM3</accession>
<evidence type="ECO:0000313" key="15">
    <source>
        <dbReference type="EMBL" id="NRF66475.1"/>
    </source>
</evidence>
<keyword evidence="9 10" id="KW-0998">Cell outer membrane</keyword>
<keyword evidence="16" id="KW-1185">Reference proteome</keyword>
<evidence type="ECO:0000256" key="5">
    <source>
        <dbReference type="ARBA" id="ARBA00022692"/>
    </source>
</evidence>
<evidence type="ECO:0000256" key="9">
    <source>
        <dbReference type="ARBA" id="ARBA00023237"/>
    </source>
</evidence>
<evidence type="ECO:0000259" key="14">
    <source>
        <dbReference type="Pfam" id="PF07715"/>
    </source>
</evidence>
<dbReference type="InterPro" id="IPR037066">
    <property type="entry name" value="Plug_dom_sf"/>
</dbReference>
<dbReference type="Proteomes" id="UP000737171">
    <property type="component" value="Unassembled WGS sequence"/>
</dbReference>
<protein>
    <submittedName>
        <fullName evidence="15">TonB-dependent receptor</fullName>
    </submittedName>
</protein>
<organism evidence="15 16">
    <name type="scientific">Pseudaquabacterium terrae</name>
    <dbReference type="NCBI Taxonomy" id="2732868"/>
    <lineage>
        <taxon>Bacteria</taxon>
        <taxon>Pseudomonadati</taxon>
        <taxon>Pseudomonadota</taxon>
        <taxon>Betaproteobacteria</taxon>
        <taxon>Burkholderiales</taxon>
        <taxon>Sphaerotilaceae</taxon>
        <taxon>Pseudaquabacterium</taxon>
    </lineage>
</organism>
<evidence type="ECO:0000313" key="16">
    <source>
        <dbReference type="Proteomes" id="UP000737171"/>
    </source>
</evidence>
<dbReference type="PANTHER" id="PTHR30069">
    <property type="entry name" value="TONB-DEPENDENT OUTER MEMBRANE RECEPTOR"/>
    <property type="match status" value="1"/>
</dbReference>
<feature type="domain" description="TonB-dependent receptor-like beta-barrel" evidence="13">
    <location>
        <begin position="216"/>
        <end position="627"/>
    </location>
</feature>
<keyword evidence="3 10" id="KW-0813">Transport</keyword>
<evidence type="ECO:0000256" key="10">
    <source>
        <dbReference type="PROSITE-ProRule" id="PRU01360"/>
    </source>
</evidence>
<dbReference type="PROSITE" id="PS52016">
    <property type="entry name" value="TONB_DEPENDENT_REC_3"/>
    <property type="match status" value="1"/>
</dbReference>
<keyword evidence="8 15" id="KW-0675">Receptor</keyword>
<dbReference type="InterPro" id="IPR036942">
    <property type="entry name" value="Beta-barrel_TonB_sf"/>
</dbReference>
<comment type="similarity">
    <text evidence="2 10 11">Belongs to the TonB-dependent receptor family.</text>
</comment>
<dbReference type="RefSeq" id="WP_173121581.1">
    <property type="nucleotide sequence ID" value="NZ_JABRWJ010000002.1"/>
</dbReference>
<evidence type="ECO:0000256" key="12">
    <source>
        <dbReference type="SAM" id="SignalP"/>
    </source>
</evidence>
<dbReference type="Pfam" id="PF07715">
    <property type="entry name" value="Plug"/>
    <property type="match status" value="1"/>
</dbReference>
<comment type="subcellular location">
    <subcellularLocation>
        <location evidence="1 10">Cell outer membrane</location>
        <topology evidence="1 10">Multi-pass membrane protein</topology>
    </subcellularLocation>
</comment>
<keyword evidence="4 10" id="KW-1134">Transmembrane beta strand</keyword>
<dbReference type="SUPFAM" id="SSF56935">
    <property type="entry name" value="Porins"/>
    <property type="match status" value="1"/>
</dbReference>
<dbReference type="PANTHER" id="PTHR30069:SF27">
    <property type="entry name" value="BLL4766 PROTEIN"/>
    <property type="match status" value="1"/>
</dbReference>
<dbReference type="InterPro" id="IPR000531">
    <property type="entry name" value="Beta-barrel_TonB"/>
</dbReference>
<reference evidence="15 16" key="1">
    <citation type="submission" date="2020-05" db="EMBL/GenBank/DDBJ databases">
        <title>Aquincola sp. isolate from soil.</title>
        <authorList>
            <person name="Han J."/>
            <person name="Kim D.-U."/>
        </authorList>
    </citation>
    <scope>NUCLEOTIDE SEQUENCE [LARGE SCALE GENOMIC DNA]</scope>
    <source>
        <strain evidence="15 16">S2</strain>
    </source>
</reference>
<evidence type="ECO:0000256" key="6">
    <source>
        <dbReference type="ARBA" id="ARBA00023077"/>
    </source>
</evidence>
<keyword evidence="6 11" id="KW-0798">TonB box</keyword>
<name>A0ABX2EDM3_9BURK</name>
<feature type="chain" id="PRO_5046443375" evidence="12">
    <location>
        <begin position="32"/>
        <end position="656"/>
    </location>
</feature>
<proteinExistence type="inferred from homology"/>